<evidence type="ECO:0000313" key="4">
    <source>
        <dbReference type="Proteomes" id="UP000543030"/>
    </source>
</evidence>
<evidence type="ECO:0000256" key="1">
    <source>
        <dbReference type="SAM" id="MobiDB-lite"/>
    </source>
</evidence>
<keyword evidence="2" id="KW-1133">Transmembrane helix</keyword>
<evidence type="ECO:0000313" key="3">
    <source>
        <dbReference type="EMBL" id="MBB5189450.1"/>
    </source>
</evidence>
<name>A0A840RAT3_9NEIS</name>
<dbReference type="AlphaFoldDB" id="A0A840RAT3"/>
<dbReference type="RefSeq" id="WP_184096564.1">
    <property type="nucleotide sequence ID" value="NZ_JACHHN010000001.1"/>
</dbReference>
<dbReference type="EMBL" id="JACHHN010000001">
    <property type="protein sequence ID" value="MBB5189450.1"/>
    <property type="molecule type" value="Genomic_DNA"/>
</dbReference>
<feature type="transmembrane region" description="Helical" evidence="2">
    <location>
        <begin position="6"/>
        <end position="23"/>
    </location>
</feature>
<sequence>MTQRSGSYAPTAVFLFFLSLFTQDTKTMKTRGKTLVPRNPFALAASQRHAGAHDKQHKVKRRDDKQALKREVAQMKKGGSFLPPFLFVSHISLAGASAR</sequence>
<dbReference type="Proteomes" id="UP000543030">
    <property type="component" value="Unassembled WGS sequence"/>
</dbReference>
<gene>
    <name evidence="3" type="ORF">HNQ50_000160</name>
</gene>
<proteinExistence type="predicted"/>
<keyword evidence="4" id="KW-1185">Reference proteome</keyword>
<protein>
    <submittedName>
        <fullName evidence="3">Uncharacterized protein</fullName>
    </submittedName>
</protein>
<organism evidence="3 4">
    <name type="scientific">Silvimonas terrae</name>
    <dbReference type="NCBI Taxonomy" id="300266"/>
    <lineage>
        <taxon>Bacteria</taxon>
        <taxon>Pseudomonadati</taxon>
        <taxon>Pseudomonadota</taxon>
        <taxon>Betaproteobacteria</taxon>
        <taxon>Neisseriales</taxon>
        <taxon>Chitinibacteraceae</taxon>
        <taxon>Silvimonas</taxon>
    </lineage>
</organism>
<accession>A0A840RAT3</accession>
<comment type="caution">
    <text evidence="3">The sequence shown here is derived from an EMBL/GenBank/DDBJ whole genome shotgun (WGS) entry which is preliminary data.</text>
</comment>
<evidence type="ECO:0000256" key="2">
    <source>
        <dbReference type="SAM" id="Phobius"/>
    </source>
</evidence>
<reference evidence="3 4" key="1">
    <citation type="submission" date="2020-08" db="EMBL/GenBank/DDBJ databases">
        <title>Genomic Encyclopedia of Type Strains, Phase IV (KMG-IV): sequencing the most valuable type-strain genomes for metagenomic binning, comparative biology and taxonomic classification.</title>
        <authorList>
            <person name="Goeker M."/>
        </authorList>
    </citation>
    <scope>NUCLEOTIDE SEQUENCE [LARGE SCALE GENOMIC DNA]</scope>
    <source>
        <strain evidence="3 4">DSM 18233</strain>
    </source>
</reference>
<keyword evidence="2" id="KW-0812">Transmembrane</keyword>
<feature type="region of interest" description="Disordered" evidence="1">
    <location>
        <begin position="47"/>
        <end position="66"/>
    </location>
</feature>
<keyword evidence="2" id="KW-0472">Membrane</keyword>